<evidence type="ECO:0000313" key="2">
    <source>
        <dbReference type="EMBL" id="KKL95859.1"/>
    </source>
</evidence>
<protein>
    <submittedName>
        <fullName evidence="2">Uncharacterized protein</fullName>
    </submittedName>
</protein>
<dbReference type="EMBL" id="LAZR01018578">
    <property type="protein sequence ID" value="KKL95859.1"/>
    <property type="molecule type" value="Genomic_DNA"/>
</dbReference>
<comment type="caution">
    <text evidence="2">The sequence shown here is derived from an EMBL/GenBank/DDBJ whole genome shotgun (WGS) entry which is preliminary data.</text>
</comment>
<reference evidence="2" key="1">
    <citation type="journal article" date="2015" name="Nature">
        <title>Complex archaea that bridge the gap between prokaryotes and eukaryotes.</title>
        <authorList>
            <person name="Spang A."/>
            <person name="Saw J.H."/>
            <person name="Jorgensen S.L."/>
            <person name="Zaremba-Niedzwiedzka K."/>
            <person name="Martijn J."/>
            <person name="Lind A.E."/>
            <person name="van Eijk R."/>
            <person name="Schleper C."/>
            <person name="Guy L."/>
            <person name="Ettema T.J."/>
        </authorList>
    </citation>
    <scope>NUCLEOTIDE SEQUENCE</scope>
</reference>
<dbReference type="AlphaFoldDB" id="A0A0F9GAI7"/>
<proteinExistence type="predicted"/>
<gene>
    <name evidence="2" type="ORF">LCGC14_1850360</name>
</gene>
<sequence length="56" mass="6464">MAEQQLEKKKKDELKQSQVQGQLTYDPHNPDPHRKRAQLAVPSGEEKPKKEKKNGN</sequence>
<feature type="compositionally biased region" description="Basic and acidic residues" evidence="1">
    <location>
        <begin position="44"/>
        <end position="56"/>
    </location>
</feature>
<accession>A0A0F9GAI7</accession>
<organism evidence="2">
    <name type="scientific">marine sediment metagenome</name>
    <dbReference type="NCBI Taxonomy" id="412755"/>
    <lineage>
        <taxon>unclassified sequences</taxon>
        <taxon>metagenomes</taxon>
        <taxon>ecological metagenomes</taxon>
    </lineage>
</organism>
<name>A0A0F9GAI7_9ZZZZ</name>
<evidence type="ECO:0000256" key="1">
    <source>
        <dbReference type="SAM" id="MobiDB-lite"/>
    </source>
</evidence>
<feature type="region of interest" description="Disordered" evidence="1">
    <location>
        <begin position="1"/>
        <end position="56"/>
    </location>
</feature>
<feature type="compositionally biased region" description="Basic and acidic residues" evidence="1">
    <location>
        <begin position="1"/>
        <end position="15"/>
    </location>
</feature>